<accession>A0ABP7EYB9</accession>
<dbReference type="SUPFAM" id="SSF53098">
    <property type="entry name" value="Ribonuclease H-like"/>
    <property type="match status" value="1"/>
</dbReference>
<evidence type="ECO:0000313" key="3">
    <source>
        <dbReference type="EMBL" id="GAA3727669.1"/>
    </source>
</evidence>
<feature type="compositionally biased region" description="Gly residues" evidence="1">
    <location>
        <begin position="12"/>
        <end position="21"/>
    </location>
</feature>
<feature type="region of interest" description="Disordered" evidence="1">
    <location>
        <begin position="1"/>
        <end position="21"/>
    </location>
</feature>
<dbReference type="SMART" id="SM00855">
    <property type="entry name" value="PGAM"/>
    <property type="match status" value="1"/>
</dbReference>
<dbReference type="PROSITE" id="PS50879">
    <property type="entry name" value="RNASE_H_1"/>
    <property type="match status" value="1"/>
</dbReference>
<dbReference type="CDD" id="cd09279">
    <property type="entry name" value="RNase_HI_like"/>
    <property type="match status" value="1"/>
</dbReference>
<comment type="caution">
    <text evidence="3">The sequence shown here is derived from an EMBL/GenBank/DDBJ whole genome shotgun (WGS) entry which is preliminary data.</text>
</comment>
<dbReference type="EMBL" id="BAABDD010000002">
    <property type="protein sequence ID" value="GAA3727669.1"/>
    <property type="molecule type" value="Genomic_DNA"/>
</dbReference>
<keyword evidence="4" id="KW-1185">Reference proteome</keyword>
<dbReference type="InterPro" id="IPR050275">
    <property type="entry name" value="PGM_Phosphatase"/>
</dbReference>
<dbReference type="PIRSF" id="PIRSF036922">
    <property type="entry name" value="RNaseH_PGAM"/>
    <property type="match status" value="1"/>
</dbReference>
<dbReference type="Pfam" id="PF13456">
    <property type="entry name" value="RVT_3"/>
    <property type="match status" value="1"/>
</dbReference>
<dbReference type="InterPro" id="IPR029033">
    <property type="entry name" value="His_PPase_superfam"/>
</dbReference>
<evidence type="ECO:0000313" key="4">
    <source>
        <dbReference type="Proteomes" id="UP001500908"/>
    </source>
</evidence>
<proteinExistence type="predicted"/>
<evidence type="ECO:0000256" key="1">
    <source>
        <dbReference type="SAM" id="MobiDB-lite"/>
    </source>
</evidence>
<feature type="region of interest" description="Disordered" evidence="1">
    <location>
        <begin position="135"/>
        <end position="168"/>
    </location>
</feature>
<dbReference type="InterPro" id="IPR014636">
    <property type="entry name" value="RNaseH/PGlycerate_mutase"/>
</dbReference>
<evidence type="ECO:0000259" key="2">
    <source>
        <dbReference type="PROSITE" id="PS50879"/>
    </source>
</evidence>
<organism evidence="3 4">
    <name type="scientific">Salinactinospora qingdaonensis</name>
    <dbReference type="NCBI Taxonomy" id="702744"/>
    <lineage>
        <taxon>Bacteria</taxon>
        <taxon>Bacillati</taxon>
        <taxon>Actinomycetota</taxon>
        <taxon>Actinomycetes</taxon>
        <taxon>Streptosporangiales</taxon>
        <taxon>Nocardiopsidaceae</taxon>
        <taxon>Salinactinospora</taxon>
    </lineage>
</organism>
<dbReference type="Gene3D" id="3.30.420.10">
    <property type="entry name" value="Ribonuclease H-like superfamily/Ribonuclease H"/>
    <property type="match status" value="1"/>
</dbReference>
<dbReference type="NCBIfam" id="NF005567">
    <property type="entry name" value="PRK07238.1"/>
    <property type="match status" value="1"/>
</dbReference>
<dbReference type="Pfam" id="PF00300">
    <property type="entry name" value="His_Phos_1"/>
    <property type="match status" value="1"/>
</dbReference>
<protein>
    <submittedName>
        <fullName evidence="3">Bifunctional RNase H/acid phosphatase</fullName>
    </submittedName>
</protein>
<dbReference type="InterPro" id="IPR036397">
    <property type="entry name" value="RNaseH_sf"/>
</dbReference>
<reference evidence="4" key="1">
    <citation type="journal article" date="2019" name="Int. J. Syst. Evol. Microbiol.">
        <title>The Global Catalogue of Microorganisms (GCM) 10K type strain sequencing project: providing services to taxonomists for standard genome sequencing and annotation.</title>
        <authorList>
            <consortium name="The Broad Institute Genomics Platform"/>
            <consortium name="The Broad Institute Genome Sequencing Center for Infectious Disease"/>
            <person name="Wu L."/>
            <person name="Ma J."/>
        </authorList>
    </citation>
    <scope>NUCLEOTIDE SEQUENCE [LARGE SCALE GENOMIC DNA]</scope>
    <source>
        <strain evidence="4">JCM 17137</strain>
    </source>
</reference>
<name>A0ABP7EYB9_9ACTN</name>
<dbReference type="InterPro" id="IPR013078">
    <property type="entry name" value="His_Pase_superF_clade-1"/>
</dbReference>
<dbReference type="PANTHER" id="PTHR48100:SF62">
    <property type="entry name" value="GLUCOSYL-3-PHOSPHOGLYCERATE PHOSPHATASE"/>
    <property type="match status" value="1"/>
</dbReference>
<dbReference type="RefSeq" id="WP_344966919.1">
    <property type="nucleotide sequence ID" value="NZ_BAABDD010000002.1"/>
</dbReference>
<dbReference type="Proteomes" id="UP001500908">
    <property type="component" value="Unassembled WGS sequence"/>
</dbReference>
<dbReference type="PANTHER" id="PTHR48100">
    <property type="entry name" value="BROAD-SPECIFICITY PHOSPHATASE YOR283W-RELATED"/>
    <property type="match status" value="1"/>
</dbReference>
<dbReference type="CDD" id="cd07067">
    <property type="entry name" value="HP_PGM_like"/>
    <property type="match status" value="1"/>
</dbReference>
<gene>
    <name evidence="3" type="ORF">GCM10022402_05480</name>
</gene>
<dbReference type="InterPro" id="IPR012337">
    <property type="entry name" value="RNaseH-like_sf"/>
</dbReference>
<sequence>MSRRLVVEADGGSRGNPGPAGFGAVVRDADTGEVLAEIAESIGRATNNVAEYQGLIAGLGAAADVDPEALVEARLDSKLVVEQMSGRWRIKHPDMRPLARKAHDIAAGLGKVSYVWVPRAENTHADELANRAMDAAAQGRPISSASHEPASAAPARAAPQPAPPDTQPTRVLLLRHGQTPLSIQRRFSGSGDVALTEVGTEQARAAARRVAARAGDPVQVVVCSPLRRARDTAAVVAEALSVPVEIEEDLREADFGQWEGLTFAEVQQRWPGQLDQWLSDPSSAPVDGESFAAVERRVEAARQRILSRHAGATILIVSHVTPIKSLLRNAMLAPAEALYRMQLDLACLSEIHYFSDGPMVVHSLNDTAHLE</sequence>
<dbReference type="InterPro" id="IPR002156">
    <property type="entry name" value="RNaseH_domain"/>
</dbReference>
<feature type="domain" description="RNase H type-1" evidence="2">
    <location>
        <begin position="1"/>
        <end position="138"/>
    </location>
</feature>
<dbReference type="SUPFAM" id="SSF53254">
    <property type="entry name" value="Phosphoglycerate mutase-like"/>
    <property type="match status" value="1"/>
</dbReference>
<dbReference type="Gene3D" id="3.40.50.1240">
    <property type="entry name" value="Phosphoglycerate mutase-like"/>
    <property type="match status" value="1"/>
</dbReference>
<feature type="compositionally biased region" description="Low complexity" evidence="1">
    <location>
        <begin position="141"/>
        <end position="159"/>
    </location>
</feature>